<dbReference type="PROSITE" id="PS50943">
    <property type="entry name" value="HTH_CROC1"/>
    <property type="match status" value="1"/>
</dbReference>
<dbReference type="Gene3D" id="2.10.109.10">
    <property type="entry name" value="Umud Fragment, subunit A"/>
    <property type="match status" value="1"/>
</dbReference>
<dbReference type="InterPro" id="IPR036286">
    <property type="entry name" value="LexA/Signal_pep-like_sf"/>
</dbReference>
<comment type="caution">
    <text evidence="5">The sequence shown here is derived from an EMBL/GenBank/DDBJ whole genome shotgun (WGS) entry which is preliminary data.</text>
</comment>
<proteinExistence type="predicted"/>
<dbReference type="InterPro" id="IPR010982">
    <property type="entry name" value="Lambda_DNA-bd_dom_sf"/>
</dbReference>
<evidence type="ECO:0000256" key="1">
    <source>
        <dbReference type="ARBA" id="ARBA00023015"/>
    </source>
</evidence>
<evidence type="ECO:0000256" key="3">
    <source>
        <dbReference type="ARBA" id="ARBA00023163"/>
    </source>
</evidence>
<dbReference type="PANTHER" id="PTHR40661">
    <property type="match status" value="1"/>
</dbReference>
<dbReference type="InterPro" id="IPR015927">
    <property type="entry name" value="Peptidase_S24_S26A/B/C"/>
</dbReference>
<evidence type="ECO:0000313" key="6">
    <source>
        <dbReference type="Proteomes" id="UP001223743"/>
    </source>
</evidence>
<evidence type="ECO:0000259" key="4">
    <source>
        <dbReference type="PROSITE" id="PS50943"/>
    </source>
</evidence>
<dbReference type="Gene3D" id="1.10.260.40">
    <property type="entry name" value="lambda repressor-like DNA-binding domains"/>
    <property type="match status" value="1"/>
</dbReference>
<name>A0ABU0M5S7_9HYPH</name>
<dbReference type="SUPFAM" id="SSF47413">
    <property type="entry name" value="lambda repressor-like DNA-binding domains"/>
    <property type="match status" value="1"/>
</dbReference>
<dbReference type="SMART" id="SM00530">
    <property type="entry name" value="HTH_XRE"/>
    <property type="match status" value="1"/>
</dbReference>
<dbReference type="RefSeq" id="WP_266279773.1">
    <property type="nucleotide sequence ID" value="NZ_JAPKNF010000001.1"/>
</dbReference>
<dbReference type="Pfam" id="PF00717">
    <property type="entry name" value="Peptidase_S24"/>
    <property type="match status" value="1"/>
</dbReference>
<reference evidence="5 6" key="1">
    <citation type="submission" date="2023-07" db="EMBL/GenBank/DDBJ databases">
        <title>Genomic Encyclopedia of Type Strains, Phase IV (KMG-IV): sequencing the most valuable type-strain genomes for metagenomic binning, comparative biology and taxonomic classification.</title>
        <authorList>
            <person name="Goeker M."/>
        </authorList>
    </citation>
    <scope>NUCLEOTIDE SEQUENCE [LARGE SCALE GENOMIC DNA]</scope>
    <source>
        <strain evidence="5 6">B1-1</strain>
    </source>
</reference>
<keyword evidence="2" id="KW-0238">DNA-binding</keyword>
<keyword evidence="1" id="KW-0805">Transcription regulation</keyword>
<dbReference type="Pfam" id="PF01381">
    <property type="entry name" value="HTH_3"/>
    <property type="match status" value="1"/>
</dbReference>
<dbReference type="CDD" id="cd00093">
    <property type="entry name" value="HTH_XRE"/>
    <property type="match status" value="1"/>
</dbReference>
<feature type="domain" description="HTH cro/C1-type" evidence="4">
    <location>
        <begin position="12"/>
        <end position="67"/>
    </location>
</feature>
<dbReference type="EMBL" id="JAUSWJ010000001">
    <property type="protein sequence ID" value="MDQ0516306.1"/>
    <property type="molecule type" value="Genomic_DNA"/>
</dbReference>
<keyword evidence="3" id="KW-0804">Transcription</keyword>
<evidence type="ECO:0000313" key="5">
    <source>
        <dbReference type="EMBL" id="MDQ0516306.1"/>
    </source>
</evidence>
<dbReference type="PANTHER" id="PTHR40661:SF3">
    <property type="entry name" value="FELS-1 PROPHAGE TRANSCRIPTIONAL REGULATOR"/>
    <property type="match status" value="1"/>
</dbReference>
<accession>A0ABU0M5S7</accession>
<dbReference type="Proteomes" id="UP001223743">
    <property type="component" value="Unassembled WGS sequence"/>
</dbReference>
<dbReference type="InterPro" id="IPR039418">
    <property type="entry name" value="LexA-like"/>
</dbReference>
<protein>
    <submittedName>
        <fullName evidence="5">Phage repressor protein C with HTH and peptisase S24 domain</fullName>
    </submittedName>
</protein>
<organism evidence="5 6">
    <name type="scientific">Kaistia geumhonensis</name>
    <dbReference type="NCBI Taxonomy" id="410839"/>
    <lineage>
        <taxon>Bacteria</taxon>
        <taxon>Pseudomonadati</taxon>
        <taxon>Pseudomonadota</taxon>
        <taxon>Alphaproteobacteria</taxon>
        <taxon>Hyphomicrobiales</taxon>
        <taxon>Kaistiaceae</taxon>
        <taxon>Kaistia</taxon>
    </lineage>
</organism>
<sequence>MATRHDILLQRIEERLKALGLSREAASTRAGMSRDGLRNLTRAKGRMPRSENLAKIAAVLETTTSYLLGETDQVADDADGAPPQPEPPQPVLLTPDQLAREAFDSSSEVRLADVRLPSRAEMPLNVPVYGLAAGSLMGTFEGFNFEGEIVDYARRPPALAHIKDAYALYITGHSMEPQHLDGDLRFVNPHKPVRRGDTVAIHIRNGPHAPLQCYIKIFLERRQSGVVARQLNPEATMEFAAQTVVAVHRVLSMNDLFGL</sequence>
<evidence type="ECO:0000256" key="2">
    <source>
        <dbReference type="ARBA" id="ARBA00023125"/>
    </source>
</evidence>
<gene>
    <name evidence="5" type="ORF">QO015_001919</name>
</gene>
<keyword evidence="6" id="KW-1185">Reference proteome</keyword>
<dbReference type="CDD" id="cd06529">
    <property type="entry name" value="S24_LexA-like"/>
    <property type="match status" value="1"/>
</dbReference>
<dbReference type="InterPro" id="IPR001387">
    <property type="entry name" value="Cro/C1-type_HTH"/>
</dbReference>
<dbReference type="SUPFAM" id="SSF51306">
    <property type="entry name" value="LexA/Signal peptidase"/>
    <property type="match status" value="1"/>
</dbReference>